<feature type="coiled-coil region" evidence="1">
    <location>
        <begin position="12"/>
        <end position="60"/>
    </location>
</feature>
<gene>
    <name evidence="2" type="ORF">NWFMUON74_52180</name>
</gene>
<dbReference type="EMBL" id="AP023396">
    <property type="protein sequence ID" value="BCK57446.1"/>
    <property type="molecule type" value="Genomic_DNA"/>
</dbReference>
<reference evidence="2 3" key="1">
    <citation type="submission" date="2020-08" db="EMBL/GenBank/DDBJ databases">
        <title>Genome Sequencing of Nocardia wallacei strain FMUON74 and assembly.</title>
        <authorList>
            <person name="Toyokawa M."/>
            <person name="Uesaka K."/>
        </authorList>
    </citation>
    <scope>NUCLEOTIDE SEQUENCE [LARGE SCALE GENOMIC DNA]</scope>
    <source>
        <strain evidence="2 3">FMUON74</strain>
    </source>
</reference>
<evidence type="ECO:0000256" key="1">
    <source>
        <dbReference type="SAM" id="Coils"/>
    </source>
</evidence>
<dbReference type="GeneID" id="80349657"/>
<keyword evidence="1" id="KW-0175">Coiled coil</keyword>
<keyword evidence="3" id="KW-1185">Reference proteome</keyword>
<dbReference type="KEGG" id="nwl:NWFMUON74_52180"/>
<dbReference type="AlphaFoldDB" id="A0A7G1KSC5"/>
<evidence type="ECO:0000313" key="3">
    <source>
        <dbReference type="Proteomes" id="UP000516173"/>
    </source>
</evidence>
<organism evidence="2 3">
    <name type="scientific">Nocardia wallacei</name>
    <dbReference type="NCBI Taxonomy" id="480035"/>
    <lineage>
        <taxon>Bacteria</taxon>
        <taxon>Bacillati</taxon>
        <taxon>Actinomycetota</taxon>
        <taxon>Actinomycetes</taxon>
        <taxon>Mycobacteriales</taxon>
        <taxon>Nocardiaceae</taxon>
        <taxon>Nocardia</taxon>
    </lineage>
</organism>
<name>A0A7G1KSC5_9NOCA</name>
<proteinExistence type="predicted"/>
<evidence type="ECO:0000313" key="2">
    <source>
        <dbReference type="EMBL" id="BCK57446.1"/>
    </source>
</evidence>
<accession>A0A7G1KSC5</accession>
<sequence length="112" mass="12538">MNLDVRPAAPAADLSTERVAQLTAEVERLRRQVGERDRRIAELTSELGGMQRRVDDLLDRETMHVYDPDMERLTTAASLERLGAARARHAPVAPSLELDSTAAGLRWEGFDR</sequence>
<dbReference type="RefSeq" id="WP_187684350.1">
    <property type="nucleotide sequence ID" value="NZ_AP023396.1"/>
</dbReference>
<protein>
    <submittedName>
        <fullName evidence="2">Uncharacterized protein</fullName>
    </submittedName>
</protein>
<dbReference type="Proteomes" id="UP000516173">
    <property type="component" value="Chromosome"/>
</dbReference>